<feature type="domain" description="Cyclin-like" evidence="9">
    <location>
        <begin position="10"/>
        <end position="100"/>
    </location>
</feature>
<dbReference type="InterPro" id="IPR036915">
    <property type="entry name" value="Cyclin-like_sf"/>
</dbReference>
<protein>
    <recommendedName>
        <fullName evidence="9">Cyclin-like domain-containing protein</fullName>
    </recommendedName>
</protein>
<dbReference type="InterPro" id="IPR000812">
    <property type="entry name" value="TFIIB"/>
</dbReference>
<evidence type="ECO:0000256" key="2">
    <source>
        <dbReference type="ARBA" id="ARBA00022723"/>
    </source>
</evidence>
<dbReference type="InterPro" id="IPR013763">
    <property type="entry name" value="Cyclin-like_dom"/>
</dbReference>
<evidence type="ECO:0000256" key="1">
    <source>
        <dbReference type="ARBA" id="ARBA00010857"/>
    </source>
</evidence>
<dbReference type="CDD" id="cd00043">
    <property type="entry name" value="CYCLIN_SF"/>
    <property type="match status" value="1"/>
</dbReference>
<evidence type="ECO:0000256" key="5">
    <source>
        <dbReference type="ARBA" id="ARBA00022833"/>
    </source>
</evidence>
<keyword evidence="4" id="KW-0863">Zinc-finger</keyword>
<dbReference type="eggNOG" id="arCOG01981">
    <property type="taxonomic scope" value="Archaea"/>
</dbReference>
<accession>J2ZXN2</accession>
<reference evidence="10 11" key="1">
    <citation type="journal article" date="2012" name="J. Bacteriol.">
        <title>Draft Genome Sequence of the Extremely Halophilic Archaeon Halogranum salarium B-1T.</title>
        <authorList>
            <person name="Kim K.K."/>
            <person name="Lee K.C."/>
            <person name="Lee J.S."/>
        </authorList>
    </citation>
    <scope>NUCLEOTIDE SEQUENCE [LARGE SCALE GENOMIC DNA]</scope>
    <source>
        <strain evidence="10 11">B-1</strain>
    </source>
</reference>
<dbReference type="GO" id="GO:0008270">
    <property type="term" value="F:zinc ion binding"/>
    <property type="evidence" value="ECO:0007669"/>
    <property type="project" value="UniProtKB-KW"/>
</dbReference>
<dbReference type="Proteomes" id="UP000007813">
    <property type="component" value="Unassembled WGS sequence"/>
</dbReference>
<dbReference type="AlphaFoldDB" id="J2ZXN2"/>
<organism evidence="10 11">
    <name type="scientific">Halogranum salarium B-1</name>
    <dbReference type="NCBI Taxonomy" id="1210908"/>
    <lineage>
        <taxon>Archaea</taxon>
        <taxon>Methanobacteriati</taxon>
        <taxon>Methanobacteriota</taxon>
        <taxon>Stenosarchaea group</taxon>
        <taxon>Halobacteria</taxon>
        <taxon>Halobacteriales</taxon>
        <taxon>Haloferacaceae</taxon>
    </lineage>
</organism>
<dbReference type="GO" id="GO:0017025">
    <property type="term" value="F:TBP-class protein binding"/>
    <property type="evidence" value="ECO:0007669"/>
    <property type="project" value="InterPro"/>
</dbReference>
<dbReference type="PANTHER" id="PTHR11618">
    <property type="entry name" value="TRANSCRIPTION INITIATION FACTOR IIB-RELATED"/>
    <property type="match status" value="1"/>
</dbReference>
<dbReference type="SUPFAM" id="SSF47954">
    <property type="entry name" value="Cyclin-like"/>
    <property type="match status" value="2"/>
</dbReference>
<keyword evidence="5" id="KW-0862">Zinc</keyword>
<dbReference type="PANTHER" id="PTHR11618:SF4">
    <property type="entry name" value="TRANSCRIPTION FACTOR IIIB 90 KDA SUBUNIT"/>
    <property type="match status" value="1"/>
</dbReference>
<feature type="region of interest" description="Disordered" evidence="8">
    <location>
        <begin position="201"/>
        <end position="240"/>
    </location>
</feature>
<dbReference type="GO" id="GO:0001006">
    <property type="term" value="F:RNA polymerase III type 3 promoter sequence-specific DNA binding"/>
    <property type="evidence" value="ECO:0007669"/>
    <property type="project" value="TreeGrafter"/>
</dbReference>
<keyword evidence="6" id="KW-0805">Transcription regulation</keyword>
<dbReference type="GO" id="GO:0000126">
    <property type="term" value="C:transcription factor TFIIIB complex"/>
    <property type="evidence" value="ECO:0007669"/>
    <property type="project" value="TreeGrafter"/>
</dbReference>
<dbReference type="PRINTS" id="PR00685">
    <property type="entry name" value="TIFACTORIIB"/>
</dbReference>
<dbReference type="GO" id="GO:0097550">
    <property type="term" value="C:transcription preinitiation complex"/>
    <property type="evidence" value="ECO:0007669"/>
    <property type="project" value="TreeGrafter"/>
</dbReference>
<dbReference type="Gene3D" id="1.10.472.10">
    <property type="entry name" value="Cyclin-like"/>
    <property type="match status" value="2"/>
</dbReference>
<dbReference type="GO" id="GO:0070897">
    <property type="term" value="P:transcription preinitiation complex assembly"/>
    <property type="evidence" value="ECO:0007669"/>
    <property type="project" value="InterPro"/>
</dbReference>
<gene>
    <name evidence="10" type="ORF">HSB1_38630</name>
</gene>
<dbReference type="GO" id="GO:0000995">
    <property type="term" value="F:RNA polymerase III general transcription initiation factor activity"/>
    <property type="evidence" value="ECO:0007669"/>
    <property type="project" value="TreeGrafter"/>
</dbReference>
<evidence type="ECO:0000256" key="3">
    <source>
        <dbReference type="ARBA" id="ARBA00022737"/>
    </source>
</evidence>
<dbReference type="InterPro" id="IPR013150">
    <property type="entry name" value="TFIIB_cyclin"/>
</dbReference>
<evidence type="ECO:0000259" key="9">
    <source>
        <dbReference type="SMART" id="SM00385"/>
    </source>
</evidence>
<dbReference type="Pfam" id="PF00382">
    <property type="entry name" value="TFIIB"/>
    <property type="match status" value="2"/>
</dbReference>
<evidence type="ECO:0000256" key="7">
    <source>
        <dbReference type="ARBA" id="ARBA00023163"/>
    </source>
</evidence>
<evidence type="ECO:0000256" key="6">
    <source>
        <dbReference type="ARBA" id="ARBA00023015"/>
    </source>
</evidence>
<evidence type="ECO:0000256" key="4">
    <source>
        <dbReference type="ARBA" id="ARBA00022771"/>
    </source>
</evidence>
<dbReference type="SMART" id="SM00385">
    <property type="entry name" value="CYCLIN"/>
    <property type="match status" value="2"/>
</dbReference>
<feature type="domain" description="Cyclin-like" evidence="9">
    <location>
        <begin position="113"/>
        <end position="199"/>
    </location>
</feature>
<comment type="caution">
    <text evidence="10">The sequence shown here is derived from an EMBL/GenBank/DDBJ whole genome shotgun (WGS) entry which is preliminary data.</text>
</comment>
<proteinExistence type="inferred from homology"/>
<evidence type="ECO:0000313" key="11">
    <source>
        <dbReference type="Proteomes" id="UP000007813"/>
    </source>
</evidence>
<evidence type="ECO:0000256" key="8">
    <source>
        <dbReference type="SAM" id="MobiDB-lite"/>
    </source>
</evidence>
<keyword evidence="2" id="KW-0479">Metal-binding</keyword>
<dbReference type="EMBL" id="ALJD01000010">
    <property type="protein sequence ID" value="EJN57778.1"/>
    <property type="molecule type" value="Genomic_DNA"/>
</dbReference>
<name>J2ZXN2_9EURY</name>
<sequence length="386" mass="42354">MTDAERRAKTRIVQVCELLHIPQLASTTAQALFDRVRAELDPEGRRYDPLAAACLTVACKSESLPITVKDVTRAWGEVSDDEKGMFDAKTVNRRAEKVTEITNVTIPLTDPIGLVDRYATELSAPDSVTEDAKRILRKLMQDAPQVLTRGTSPSGNAAAALYLAAKTSVTQVRVTQSDIADVANVSELTIRNRYQEMQEVLGGEGGIRSVDPTDQNEDETNDNLDVSQGDGKNDETRDDGEGIEIGLNSYIVLQQVVRSKELNETELITTAVKDAIKRLLDGGELESVSYTDTVSVTVDFPDRIRRLVDAELSDPTLEIDTIEGFVTAAIMSSLEADGEEMENEIATISMPGHVFKSAQYLVSQSDEYASLDDLLRLIAIEEVRNE</sequence>
<keyword evidence="7" id="KW-0804">Transcription</keyword>
<comment type="similarity">
    <text evidence="1">Belongs to the TFIIB family.</text>
</comment>
<keyword evidence="3" id="KW-0677">Repeat</keyword>
<evidence type="ECO:0000313" key="10">
    <source>
        <dbReference type="EMBL" id="EJN57778.1"/>
    </source>
</evidence>